<comment type="similarity">
    <text evidence="1">Belongs to the HipA Ser/Thr kinase family.</text>
</comment>
<evidence type="ECO:0000256" key="1">
    <source>
        <dbReference type="ARBA" id="ARBA00010164"/>
    </source>
</evidence>
<accession>A0A3P3EXR1</accession>
<dbReference type="OrthoDB" id="9805913at2"/>
<comment type="caution">
    <text evidence="5">The sequence shown here is derived from an EMBL/GenBank/DDBJ whole genome shotgun (WGS) entry which is preliminary data.</text>
</comment>
<feature type="domain" description="HipA-like C-terminal" evidence="4">
    <location>
        <begin position="343"/>
        <end position="577"/>
    </location>
</feature>
<dbReference type="PANTHER" id="PTHR37419:SF1">
    <property type="entry name" value="SERINE_THREONINE-PROTEIN KINASE TOXIN HIPA"/>
    <property type="match status" value="1"/>
</dbReference>
<evidence type="ECO:0000256" key="2">
    <source>
        <dbReference type="ARBA" id="ARBA00022679"/>
    </source>
</evidence>
<dbReference type="InterPro" id="IPR012893">
    <property type="entry name" value="HipA-like_C"/>
</dbReference>
<dbReference type="EMBL" id="RQXT01000064">
    <property type="protein sequence ID" value="RRH91095.1"/>
    <property type="molecule type" value="Genomic_DNA"/>
</dbReference>
<organism evidence="5 6">
    <name type="scientific">Mesorhizobium tamadayense</name>
    <dbReference type="NCBI Taxonomy" id="425306"/>
    <lineage>
        <taxon>Bacteria</taxon>
        <taxon>Pseudomonadati</taxon>
        <taxon>Pseudomonadota</taxon>
        <taxon>Alphaproteobacteria</taxon>
        <taxon>Hyphomicrobiales</taxon>
        <taxon>Phyllobacteriaceae</taxon>
        <taxon>Mesorhizobium</taxon>
    </lineage>
</organism>
<protein>
    <submittedName>
        <fullName evidence="5">Type II toxin-antitoxin system HipA family toxin</fullName>
    </submittedName>
</protein>
<proteinExistence type="inferred from homology"/>
<reference evidence="5 6" key="1">
    <citation type="submission" date="2018-11" db="EMBL/GenBank/DDBJ databases">
        <title>the genome of Mesorhizobium tamadayense DSM 28320.</title>
        <authorList>
            <person name="Gao J."/>
        </authorList>
    </citation>
    <scope>NUCLEOTIDE SEQUENCE [LARGE SCALE GENOMIC DNA]</scope>
    <source>
        <strain evidence="5 6">DSM 28320</strain>
    </source>
</reference>
<dbReference type="GO" id="GO:0005829">
    <property type="term" value="C:cytosol"/>
    <property type="evidence" value="ECO:0007669"/>
    <property type="project" value="TreeGrafter"/>
</dbReference>
<dbReference type="GO" id="GO:0004674">
    <property type="term" value="F:protein serine/threonine kinase activity"/>
    <property type="evidence" value="ECO:0007669"/>
    <property type="project" value="TreeGrafter"/>
</dbReference>
<keyword evidence="6" id="KW-1185">Reference proteome</keyword>
<sequence length="613" mass="67896">MALHLVGENIDKTRSHYQAETGKLVQLMRGIYVDAREDIEATILKHAVRIAKYLYPNAYLSAASAVLLRPTRDGRLFLSGRRIQRTRLRSLEIIQNAAPDHPSVAQAIVDDGMGEFRIDVSSMRQRFLEAFRLRSEHAASIDERMREAIANRLIEEYGSAQGAADATWALARANQWYREGEHAERFLLRRPLTAEPARNEAALDLIVAWHGAPLGNLTHDGFEWRWNPDDQDGPPLVRQTTPGKLPPFILSLLPEGWLESVLNDRDERAMLRSGKRYMSNITIVEHASDLPALPPDILLTRLNGFTRNSVFTGQYAGPGRGDLEQSFERNLAQIFERSDTPRLSGVQIKAPMFLNTDGTLSPSTGKPFTHILKPAGTGGFEALPVIEWQSLALGSAAGFKTPATALVTMPDGMPPALLVERFDIRTNLDDKHLLALEDFCSVLGVPTEAKYDGTMERIARALRPLSTSPEDDVLLVLKRSLFAWLIADGDMHLKNMALLKIAEPGNAQFSSVRMAPLYDAVTTRVFPHLEKDRMALKLNGKDDRLRRADFKAFASTAGLKAADADTSIDDLVAALSRALNHLELPPPLSDGSQGAKMAEQMRAIVHGRIEGFA</sequence>
<evidence type="ECO:0000313" key="6">
    <source>
        <dbReference type="Proteomes" id="UP000273786"/>
    </source>
</evidence>
<evidence type="ECO:0000256" key="3">
    <source>
        <dbReference type="ARBA" id="ARBA00022777"/>
    </source>
</evidence>
<dbReference type="PANTHER" id="PTHR37419">
    <property type="entry name" value="SERINE/THREONINE-PROTEIN KINASE TOXIN HIPA"/>
    <property type="match status" value="1"/>
</dbReference>
<dbReference type="Pfam" id="PF07804">
    <property type="entry name" value="HipA_C"/>
    <property type="match status" value="1"/>
</dbReference>
<name>A0A3P3EXR1_9HYPH</name>
<keyword evidence="3" id="KW-0418">Kinase</keyword>
<dbReference type="RefSeq" id="WP_125006159.1">
    <property type="nucleotide sequence ID" value="NZ_RQXT01000064.1"/>
</dbReference>
<dbReference type="InterPro" id="IPR052028">
    <property type="entry name" value="HipA_Ser/Thr_kinase"/>
</dbReference>
<keyword evidence="2" id="KW-0808">Transferase</keyword>
<evidence type="ECO:0000313" key="5">
    <source>
        <dbReference type="EMBL" id="RRH91095.1"/>
    </source>
</evidence>
<gene>
    <name evidence="5" type="ORF">EH240_32275</name>
</gene>
<dbReference type="AlphaFoldDB" id="A0A3P3EXR1"/>
<dbReference type="Proteomes" id="UP000273786">
    <property type="component" value="Unassembled WGS sequence"/>
</dbReference>
<evidence type="ECO:0000259" key="4">
    <source>
        <dbReference type="Pfam" id="PF07804"/>
    </source>
</evidence>